<comment type="caution">
    <text evidence="8">The sequence shown here is derived from an EMBL/GenBank/DDBJ whole genome shotgun (WGS) entry which is preliminary data.</text>
</comment>
<dbReference type="GO" id="GO:0015086">
    <property type="term" value="F:cadmium ion transmembrane transporter activity"/>
    <property type="evidence" value="ECO:0007669"/>
    <property type="project" value="TreeGrafter"/>
</dbReference>
<dbReference type="NCBIfam" id="TIGR01197">
    <property type="entry name" value="nramp"/>
    <property type="match status" value="1"/>
</dbReference>
<feature type="transmembrane region" description="Helical" evidence="7">
    <location>
        <begin position="214"/>
        <end position="234"/>
    </location>
</feature>
<evidence type="ECO:0000256" key="3">
    <source>
        <dbReference type="ARBA" id="ARBA00022692"/>
    </source>
</evidence>
<dbReference type="NCBIfam" id="NF001923">
    <property type="entry name" value="PRK00701.1"/>
    <property type="match status" value="1"/>
</dbReference>
<protein>
    <recommendedName>
        <fullName evidence="7">Divalent metal cation transporter MntH</fullName>
    </recommendedName>
</protein>
<dbReference type="GO" id="GO:0005886">
    <property type="term" value="C:plasma membrane"/>
    <property type="evidence" value="ECO:0007669"/>
    <property type="project" value="UniProtKB-SubCell"/>
</dbReference>
<evidence type="ECO:0000256" key="1">
    <source>
        <dbReference type="ARBA" id="ARBA00004141"/>
    </source>
</evidence>
<feature type="transmembrane region" description="Helical" evidence="7">
    <location>
        <begin position="106"/>
        <end position="126"/>
    </location>
</feature>
<gene>
    <name evidence="7" type="primary">mntH</name>
    <name evidence="8" type="ORF">C0Z18_28785</name>
</gene>
<feature type="transmembrane region" description="Helical" evidence="7">
    <location>
        <begin position="34"/>
        <end position="52"/>
    </location>
</feature>
<feature type="transmembrane region" description="Helical" evidence="7">
    <location>
        <begin position="174"/>
        <end position="194"/>
    </location>
</feature>
<evidence type="ECO:0000256" key="6">
    <source>
        <dbReference type="ARBA" id="ARBA00023136"/>
    </source>
</evidence>
<comment type="function">
    <text evidence="7">H(+)-stimulated, divalent metal cation uptake system.</text>
</comment>
<dbReference type="AlphaFoldDB" id="A0A2N7VCZ9"/>
<feature type="transmembrane region" description="Helical" evidence="7">
    <location>
        <begin position="304"/>
        <end position="327"/>
    </location>
</feature>
<name>A0A2N7VCZ9_9BURK</name>
<dbReference type="GO" id="GO:0046872">
    <property type="term" value="F:metal ion binding"/>
    <property type="evidence" value="ECO:0007669"/>
    <property type="project" value="UniProtKB-UniRule"/>
</dbReference>
<dbReference type="Proteomes" id="UP000235616">
    <property type="component" value="Unassembled WGS sequence"/>
</dbReference>
<evidence type="ECO:0000256" key="7">
    <source>
        <dbReference type="HAMAP-Rule" id="MF_00221"/>
    </source>
</evidence>
<comment type="subcellular location">
    <subcellularLocation>
        <location evidence="7">Cell membrane</location>
        <topology evidence="7">Multi-pass membrane protein</topology>
    </subcellularLocation>
    <subcellularLocation>
        <location evidence="1">Membrane</location>
        <topology evidence="1">Multi-pass membrane protein</topology>
    </subcellularLocation>
</comment>
<comment type="similarity">
    <text evidence="7">Belongs to the NRAMP family.</text>
</comment>
<feature type="transmembrane region" description="Helical" evidence="7">
    <location>
        <begin position="262"/>
        <end position="284"/>
    </location>
</feature>
<dbReference type="Pfam" id="PF01566">
    <property type="entry name" value="Nramp"/>
    <property type="match status" value="1"/>
</dbReference>
<dbReference type="RefSeq" id="WP_102648849.1">
    <property type="nucleotide sequence ID" value="NZ_PNYA01000036.1"/>
</dbReference>
<evidence type="ECO:0000256" key="5">
    <source>
        <dbReference type="ARBA" id="ARBA00022989"/>
    </source>
</evidence>
<keyword evidence="9" id="KW-1185">Reference proteome</keyword>
<keyword evidence="2 7" id="KW-0813">Transport</keyword>
<keyword evidence="4 7" id="KW-0769">Symport</keyword>
<dbReference type="PANTHER" id="PTHR11706">
    <property type="entry name" value="SOLUTE CARRIER PROTEIN FAMILY 11 MEMBER"/>
    <property type="match status" value="1"/>
</dbReference>
<evidence type="ECO:0000313" key="9">
    <source>
        <dbReference type="Proteomes" id="UP000235616"/>
    </source>
</evidence>
<keyword evidence="5 7" id="KW-1133">Transmembrane helix</keyword>
<dbReference type="PANTHER" id="PTHR11706:SF33">
    <property type="entry name" value="NATURAL RESISTANCE-ASSOCIATED MACROPHAGE PROTEIN 2"/>
    <property type="match status" value="1"/>
</dbReference>
<sequence>MTTAQMQLGLSERTTLAIGDALAGRGERGLLSRARSALLFAGPAVIASIAYVDPGNFATNLQAGAKYGYSLLWVVVAANVIAMLFQGLSAKLGIVTNRNLAEISRAHFPLPVVYAMWGLSEVAAMATDLAEFLGGALGLSLLLHVPLIVGMGLTGIVTYAILAAERRGFRPLELIVGALIGTVALAYVVELMLVDVDWSAAVHGALVPQLQGPGALSVAVGILGATVMPHAIYLHSGLTQNRAPASNDTARRKLLRFSNREVVVALSIAGLVNVAMVIMASGAFHAGHADIAEIETAYRSLTPLLGAGAAAVFLVSLLASGISSSVVGTMAGQMVMQGFVGVRTPVGVRRLLTMVPAFVVVALGVNATDALLYSQVALSFALPVPMIALVIVTSRRDIMGAFVNSRRVTIAAVAATIVILALNVVLVAQSMGLMR</sequence>
<dbReference type="OrthoDB" id="9787548at2"/>
<dbReference type="GO" id="GO:0034755">
    <property type="term" value="P:iron ion transmembrane transport"/>
    <property type="evidence" value="ECO:0007669"/>
    <property type="project" value="TreeGrafter"/>
</dbReference>
<feature type="transmembrane region" description="Helical" evidence="7">
    <location>
        <begin position="72"/>
        <end position="94"/>
    </location>
</feature>
<keyword evidence="7" id="KW-0406">Ion transport</keyword>
<dbReference type="GO" id="GO:0005384">
    <property type="term" value="F:manganese ion transmembrane transporter activity"/>
    <property type="evidence" value="ECO:0007669"/>
    <property type="project" value="TreeGrafter"/>
</dbReference>
<feature type="transmembrane region" description="Helical" evidence="7">
    <location>
        <begin position="408"/>
        <end position="428"/>
    </location>
</feature>
<evidence type="ECO:0000256" key="2">
    <source>
        <dbReference type="ARBA" id="ARBA00022448"/>
    </source>
</evidence>
<dbReference type="HAMAP" id="MF_00221">
    <property type="entry name" value="NRAMP"/>
    <property type="match status" value="1"/>
</dbReference>
<dbReference type="PRINTS" id="PR00447">
    <property type="entry name" value="NATRESASSCMP"/>
</dbReference>
<keyword evidence="7" id="KW-1003">Cell membrane</keyword>
<dbReference type="NCBIfam" id="NF037982">
    <property type="entry name" value="Nramp_1"/>
    <property type="match status" value="1"/>
</dbReference>
<keyword evidence="3 7" id="KW-0812">Transmembrane</keyword>
<organism evidence="8 9">
    <name type="scientific">Trinickia dabaoshanensis</name>
    <dbReference type="NCBI Taxonomy" id="564714"/>
    <lineage>
        <taxon>Bacteria</taxon>
        <taxon>Pseudomonadati</taxon>
        <taxon>Pseudomonadota</taxon>
        <taxon>Betaproteobacteria</taxon>
        <taxon>Burkholderiales</taxon>
        <taxon>Burkholderiaceae</taxon>
        <taxon>Trinickia</taxon>
    </lineage>
</organism>
<reference evidence="8 9" key="1">
    <citation type="submission" date="2018-01" db="EMBL/GenBank/DDBJ databases">
        <title>Whole genome analyses suggest that Burkholderia sensu lato contains two further novel genera in the rhizoxinica-symbiotica group Mycetohabitans gen. nov., and Trinickia gen. nov.: implications for the evolution of diazotrophy and nodulation in the Burkholderiaceae.</title>
        <authorList>
            <person name="Estrada-de los Santos P."/>
            <person name="Palmer M."/>
            <person name="Chavez-Ramirez B."/>
            <person name="Beukes C."/>
            <person name="Steenkamp E.T."/>
            <person name="Hirsch A.M."/>
            <person name="Manyaka P."/>
            <person name="Maluk M."/>
            <person name="Lafos M."/>
            <person name="Crook M."/>
            <person name="Gross E."/>
            <person name="Simon M.F."/>
            <person name="Bueno dos Reis Junior F."/>
            <person name="Poole P.S."/>
            <person name="Venter S.N."/>
            <person name="James E.K."/>
        </authorList>
    </citation>
    <scope>NUCLEOTIDE SEQUENCE [LARGE SCALE GENOMIC DNA]</scope>
    <source>
        <strain evidence="8 9">GIMN1.004</strain>
    </source>
</reference>
<accession>A0A2N7VCZ9</accession>
<proteinExistence type="inferred from homology"/>
<evidence type="ECO:0000256" key="4">
    <source>
        <dbReference type="ARBA" id="ARBA00022847"/>
    </source>
</evidence>
<dbReference type="InterPro" id="IPR001046">
    <property type="entry name" value="NRAMP_fam"/>
</dbReference>
<evidence type="ECO:0000313" key="8">
    <source>
        <dbReference type="EMBL" id="PMS15029.1"/>
    </source>
</evidence>
<dbReference type="EMBL" id="PNYA01000036">
    <property type="protein sequence ID" value="PMS15029.1"/>
    <property type="molecule type" value="Genomic_DNA"/>
</dbReference>
<feature type="transmembrane region" description="Helical" evidence="7">
    <location>
        <begin position="371"/>
        <end position="392"/>
    </location>
</feature>
<feature type="transmembrane region" description="Helical" evidence="7">
    <location>
        <begin position="348"/>
        <end position="365"/>
    </location>
</feature>
<keyword evidence="6 7" id="KW-0472">Membrane</keyword>
<dbReference type="GO" id="GO:0015293">
    <property type="term" value="F:symporter activity"/>
    <property type="evidence" value="ECO:0007669"/>
    <property type="project" value="UniProtKB-UniRule"/>
</dbReference>
<feature type="transmembrane region" description="Helical" evidence="7">
    <location>
        <begin position="132"/>
        <end position="162"/>
    </location>
</feature>